<dbReference type="Proteomes" id="UP000803844">
    <property type="component" value="Unassembled WGS sequence"/>
</dbReference>
<dbReference type="EMBL" id="MU032346">
    <property type="protein sequence ID" value="KAF3767615.1"/>
    <property type="molecule type" value="Genomic_DNA"/>
</dbReference>
<sequence>MAEYEYHSPQKLMTPEESCMDTWDGAVMNEVMQYAYENNLVIDHRLSSFSIAHLFGPLIQETIPDAGEDGFTDHSHLAELEIPTPSLWEKPSTTNDALRLIHNVRRSLTDEEVEKLTQEVCDSVKVAGLKLELPILKTDNEWDMKEFEKENAARRAAVLDSIKNHRLPLHPQNLEDGEGMELSAKVRARCDDLVRTIEGERLAVTQDSARYLINQRRHEFTSEDRMRFLIEENPRMEKKLTPPVSPKLRNNFLTSDFDPGPLPIPPDSSSLLSDNFHAIEEAMLGEHQDRWSDNTSPIREFLQDKFTVTDQEAEALLDYPRQNLDEFKIEMPLLMDEAPELPGPSGPGAFKDFVEGAMDLDRGSETAWLQSFSDDSLQEQLQKAAGKIEKAIEQEELNEVDATARVRVPIMDFSRPDPEWARLHNDARGIFQWMQGGMEHLFEIRRWPVHKTAESKLRWNPLNSHKANFALFEETVDAGDPLVQALLQLPETSEVSTSLDFVQQRNLPMAFKDQDIYEEIEVEAKSKSAPEDNLMDFVRKRSINLNDRGETFKKPRTFAVPSSQQMSKNDGPSLLAGDSPGASTRLLENYMEIHAPEKKPWTYMSKKVPRPNGDRGDQSDSSANKPATKQNTPCPSLQLPGTPLAAFISVKIPARLLWAIEGLIPDLTLIERDYDGHNTSVWRQGSVARAEVVPDLANDADVSISPSTGLIITSMIRVRQKSKPGTTKSMVQIRVEKASVRYEQLIVLIGGEGGGDDTLTELSTSDMVAIHELQGFSSGLDCSVQIHYVGGGDKTLATWVASCISRYGLADPAVLTGLLDAETLWELFLRRAGFNVFAAQVVVGQLKLLSPGANRGDLTQYGLGAFVTMTRAERMHRFGQLVGTRVLERVSRAIDESWNLWGGGVAMSDSG</sequence>
<evidence type="ECO:0000256" key="1">
    <source>
        <dbReference type="SAM" id="MobiDB-lite"/>
    </source>
</evidence>
<protein>
    <submittedName>
        <fullName evidence="4">Uncharacterized protein</fullName>
    </submittedName>
</protein>
<accession>A0A9P5CRZ3</accession>
<dbReference type="GeneID" id="63837487"/>
<feature type="region of interest" description="Disordered" evidence="1">
    <location>
        <begin position="560"/>
        <end position="581"/>
    </location>
</feature>
<name>A0A9P5CRZ3_CRYP1</name>
<evidence type="ECO:0000313" key="4">
    <source>
        <dbReference type="EMBL" id="KAF3767615.1"/>
    </source>
</evidence>
<organism evidence="4 5">
    <name type="scientific">Cryphonectria parasitica (strain ATCC 38755 / EP155)</name>
    <dbReference type="NCBI Taxonomy" id="660469"/>
    <lineage>
        <taxon>Eukaryota</taxon>
        <taxon>Fungi</taxon>
        <taxon>Dikarya</taxon>
        <taxon>Ascomycota</taxon>
        <taxon>Pezizomycotina</taxon>
        <taxon>Sordariomycetes</taxon>
        <taxon>Sordariomycetidae</taxon>
        <taxon>Diaporthales</taxon>
        <taxon>Cryphonectriaceae</taxon>
        <taxon>Cryphonectria-Endothia species complex</taxon>
        <taxon>Cryphonectria</taxon>
    </lineage>
</organism>
<feature type="domain" description="SAM-like" evidence="3">
    <location>
        <begin position="820"/>
        <end position="894"/>
    </location>
</feature>
<dbReference type="AlphaFoldDB" id="A0A9P5CRZ3"/>
<evidence type="ECO:0000259" key="3">
    <source>
        <dbReference type="Pfam" id="PF23395"/>
    </source>
</evidence>
<dbReference type="RefSeq" id="XP_040778576.1">
    <property type="nucleotide sequence ID" value="XM_040920358.1"/>
</dbReference>
<gene>
    <name evidence="4" type="ORF">M406DRAFT_328686</name>
</gene>
<dbReference type="InterPro" id="IPR055528">
    <property type="entry name" value="DUF7102"/>
</dbReference>
<dbReference type="OrthoDB" id="3647246at2759"/>
<proteinExistence type="predicted"/>
<comment type="caution">
    <text evidence="4">The sequence shown here is derived from an EMBL/GenBank/DDBJ whole genome shotgun (WGS) entry which is preliminary data.</text>
</comment>
<feature type="compositionally biased region" description="Polar residues" evidence="1">
    <location>
        <begin position="619"/>
        <end position="635"/>
    </location>
</feature>
<feature type="region of interest" description="Disordered" evidence="1">
    <location>
        <begin position="601"/>
        <end position="638"/>
    </location>
</feature>
<evidence type="ECO:0000259" key="2">
    <source>
        <dbReference type="Pfam" id="PF23394"/>
    </source>
</evidence>
<feature type="compositionally biased region" description="Polar residues" evidence="1">
    <location>
        <begin position="560"/>
        <end position="570"/>
    </location>
</feature>
<dbReference type="Pfam" id="PF23395">
    <property type="entry name" value="SAM_6"/>
    <property type="match status" value="1"/>
</dbReference>
<reference evidence="4" key="1">
    <citation type="journal article" date="2020" name="Phytopathology">
        <title>Genome sequence of the chestnut blight fungus Cryphonectria parasitica EP155: A fundamental resource for an archetypical invasive plant pathogen.</title>
        <authorList>
            <person name="Crouch J.A."/>
            <person name="Dawe A."/>
            <person name="Aerts A."/>
            <person name="Barry K."/>
            <person name="Churchill A.C.L."/>
            <person name="Grimwood J."/>
            <person name="Hillman B."/>
            <person name="Milgroom M.G."/>
            <person name="Pangilinan J."/>
            <person name="Smith M."/>
            <person name="Salamov A."/>
            <person name="Schmutz J."/>
            <person name="Yadav J."/>
            <person name="Grigoriev I.V."/>
            <person name="Nuss D."/>
        </authorList>
    </citation>
    <scope>NUCLEOTIDE SEQUENCE</scope>
    <source>
        <strain evidence="4">EP155</strain>
    </source>
</reference>
<feature type="domain" description="DUF7102" evidence="2">
    <location>
        <begin position="653"/>
        <end position="811"/>
    </location>
</feature>
<keyword evidence="5" id="KW-1185">Reference proteome</keyword>
<dbReference type="Pfam" id="PF23394">
    <property type="entry name" value="DUF7102"/>
    <property type="match status" value="1"/>
</dbReference>
<dbReference type="InterPro" id="IPR057559">
    <property type="entry name" value="SAM_6"/>
</dbReference>
<evidence type="ECO:0000313" key="5">
    <source>
        <dbReference type="Proteomes" id="UP000803844"/>
    </source>
</evidence>